<evidence type="ECO:0000313" key="2">
    <source>
        <dbReference type="Proteomes" id="UP000240883"/>
    </source>
</evidence>
<dbReference type="InterPro" id="IPR039437">
    <property type="entry name" value="FrzH/put_lumazine-bd"/>
</dbReference>
<keyword evidence="2" id="KW-1185">Reference proteome</keyword>
<dbReference type="EMBL" id="KZ678128">
    <property type="protein sequence ID" value="PSN74917.1"/>
    <property type="molecule type" value="Genomic_DNA"/>
</dbReference>
<dbReference type="Pfam" id="PF12893">
    <property type="entry name" value="Lumazine_bd_2"/>
    <property type="match status" value="1"/>
</dbReference>
<name>A0A2T2PB82_CORCC</name>
<dbReference type="Gene3D" id="3.10.450.50">
    <property type="match status" value="1"/>
</dbReference>
<dbReference type="AlphaFoldDB" id="A0A2T2PB82"/>
<reference evidence="1 2" key="1">
    <citation type="journal article" date="2018" name="Front. Microbiol.">
        <title>Genome-Wide Analysis of Corynespora cassiicola Leaf Fall Disease Putative Effectors.</title>
        <authorList>
            <person name="Lopez D."/>
            <person name="Ribeiro S."/>
            <person name="Label P."/>
            <person name="Fumanal B."/>
            <person name="Venisse J.S."/>
            <person name="Kohler A."/>
            <person name="de Oliveira R.R."/>
            <person name="Labutti K."/>
            <person name="Lipzen A."/>
            <person name="Lail K."/>
            <person name="Bauer D."/>
            <person name="Ohm R.A."/>
            <person name="Barry K.W."/>
            <person name="Spatafora J."/>
            <person name="Grigoriev I.V."/>
            <person name="Martin F.M."/>
            <person name="Pujade-Renaud V."/>
        </authorList>
    </citation>
    <scope>NUCLEOTIDE SEQUENCE [LARGE SCALE GENOMIC DNA]</scope>
    <source>
        <strain evidence="1 2">Philippines</strain>
    </source>
</reference>
<protein>
    <recommendedName>
        <fullName evidence="3">Lumazine-binding protein</fullName>
    </recommendedName>
</protein>
<dbReference type="SUPFAM" id="SSF54427">
    <property type="entry name" value="NTF2-like"/>
    <property type="match status" value="1"/>
</dbReference>
<dbReference type="InterPro" id="IPR032710">
    <property type="entry name" value="NTF2-like_dom_sf"/>
</dbReference>
<dbReference type="Proteomes" id="UP000240883">
    <property type="component" value="Unassembled WGS sequence"/>
</dbReference>
<dbReference type="OrthoDB" id="3794857at2759"/>
<evidence type="ECO:0008006" key="3">
    <source>
        <dbReference type="Google" id="ProtNLM"/>
    </source>
</evidence>
<organism evidence="1 2">
    <name type="scientific">Corynespora cassiicola Philippines</name>
    <dbReference type="NCBI Taxonomy" id="1448308"/>
    <lineage>
        <taxon>Eukaryota</taxon>
        <taxon>Fungi</taxon>
        <taxon>Dikarya</taxon>
        <taxon>Ascomycota</taxon>
        <taxon>Pezizomycotina</taxon>
        <taxon>Dothideomycetes</taxon>
        <taxon>Pleosporomycetidae</taxon>
        <taxon>Pleosporales</taxon>
        <taxon>Corynesporascaceae</taxon>
        <taxon>Corynespora</taxon>
    </lineage>
</organism>
<accession>A0A2T2PB82</accession>
<sequence>MVTTNTKTISTSEYDDVIKTVNKYVEGLRVGSVEIASSAFHDDATMYGYVSMGGDMLAGPISNLWDYMKEHGSAPEIKTRLDVIAMTPTTAVVRVEMEQDASGADYTDFHTLIKIENHWQIIAKVFHKYND</sequence>
<proteinExistence type="predicted"/>
<gene>
    <name evidence="1" type="ORF">BS50DRAFT_643411</name>
</gene>
<evidence type="ECO:0000313" key="1">
    <source>
        <dbReference type="EMBL" id="PSN74917.1"/>
    </source>
</evidence>